<keyword evidence="3" id="KW-1185">Reference proteome</keyword>
<proteinExistence type="predicted"/>
<dbReference type="EMBL" id="KN847483">
    <property type="protein sequence ID" value="KIX00347.1"/>
    <property type="molecule type" value="Genomic_DNA"/>
</dbReference>
<feature type="domain" description="Heterokaryon incompatibility" evidence="1">
    <location>
        <begin position="218"/>
        <end position="373"/>
    </location>
</feature>
<dbReference type="GeneID" id="25298557"/>
<evidence type="ECO:0000313" key="3">
    <source>
        <dbReference type="Proteomes" id="UP000053617"/>
    </source>
</evidence>
<dbReference type="InterPro" id="IPR010730">
    <property type="entry name" value="HET"/>
</dbReference>
<dbReference type="Pfam" id="PF06985">
    <property type="entry name" value="HET"/>
    <property type="match status" value="1"/>
</dbReference>
<dbReference type="PANTHER" id="PTHR24148:SF64">
    <property type="entry name" value="HETEROKARYON INCOMPATIBILITY DOMAIN-CONTAINING PROTEIN"/>
    <property type="match status" value="1"/>
</dbReference>
<dbReference type="Proteomes" id="UP000053617">
    <property type="component" value="Unassembled WGS sequence"/>
</dbReference>
<dbReference type="HOGENOM" id="CLU_004184_7_3_1"/>
<name>A0A0D2FE43_9EURO</name>
<gene>
    <name evidence="2" type="ORF">Z518_10486</name>
</gene>
<evidence type="ECO:0000259" key="1">
    <source>
        <dbReference type="Pfam" id="PF06985"/>
    </source>
</evidence>
<dbReference type="VEuPathDB" id="FungiDB:Z518_10486"/>
<accession>A0A0D2FE43</accession>
<dbReference type="InterPro" id="IPR052895">
    <property type="entry name" value="HetReg/Transcr_Mod"/>
</dbReference>
<dbReference type="RefSeq" id="XP_013267483.1">
    <property type="nucleotide sequence ID" value="XM_013412029.1"/>
</dbReference>
<evidence type="ECO:0000313" key="2">
    <source>
        <dbReference type="EMBL" id="KIX00347.1"/>
    </source>
</evidence>
<protein>
    <recommendedName>
        <fullName evidence="1">Heterokaryon incompatibility domain-containing protein</fullName>
    </recommendedName>
</protein>
<dbReference type="STRING" id="1442369.A0A0D2FE43"/>
<dbReference type="PANTHER" id="PTHR24148">
    <property type="entry name" value="ANKYRIN REPEAT DOMAIN-CONTAINING PROTEIN 39 HOMOLOG-RELATED"/>
    <property type="match status" value="1"/>
</dbReference>
<organism evidence="2 3">
    <name type="scientific">Rhinocladiella mackenziei CBS 650.93</name>
    <dbReference type="NCBI Taxonomy" id="1442369"/>
    <lineage>
        <taxon>Eukaryota</taxon>
        <taxon>Fungi</taxon>
        <taxon>Dikarya</taxon>
        <taxon>Ascomycota</taxon>
        <taxon>Pezizomycotina</taxon>
        <taxon>Eurotiomycetes</taxon>
        <taxon>Chaetothyriomycetidae</taxon>
        <taxon>Chaetothyriales</taxon>
        <taxon>Herpotrichiellaceae</taxon>
        <taxon>Rhinocladiella</taxon>
    </lineage>
</organism>
<dbReference type="AlphaFoldDB" id="A0A0D2FE43"/>
<sequence length="799" mass="90767">MNPAKPFPNPVHESAHAQRNGLVIVSHYCPERPYVELGVPTSIREVHKIIFKTVSHDQGYSNDDATLRGTYEQSFTWFEASVITPSARDRVPRRHLQSNLHAISDFREHEICWNLEEAEVSLKRWLRAIKPGDTVQIVPKARHQAWRNYVAAASITVFGLGGEQVGHPSPSAPDLNIYRPLTRAKEIRLVSLQSGNTDHQVHCILEHAELGDDVQEPYECMSYCWGDRGDPKVVRLSCCPEGESKPVESLVPITSNLHDALLRLRHPSKPRKIWIDAISINQSDPHECSLQVALMREIYSQAEDVIVWLGERNDGNDGCLADAEMIAERYLQRSDLDQSTTKLHSPLLDNGSYHVDNPLFRNDYFRRAWVLQEVFNARHVSVLYGGTLMSWARILRLNECITRSTVYSNPIAKNTMPPLFSELFTPHSLRKSVKNTAYLQEYSRQTTKMGILDVVLEGLDLETTDPRDKIFALLSFGQETWDFSCHGAEIRPDYTKTPARVFADFTRWWIRTHKSLRILSTIHLSRGRTWVNLSPSSALNGSNDRPSWSFWHTGRSVWAQGTLGLSAESPYRVAGNTDPVIEETVDPMVLGVRGRQIGVISKIRPYPYYPIYVSMHVGDNPAQRRYQDLHEAYVHLFDPLSWRGTWTSRVQRGDVQKLRQPYDQTETFQKNMDHLATHASLDPEKENHLIRDILQDPQNTLVGCHAPCFIQTSAGDEGLCPAAARPGDVIVALYGSRVPYILRPLPQESSHTDDAGATIHLSYQLVGECYLENYMYGKAVKEDDNGEQQGCPEKTFYLI</sequence>
<reference evidence="2 3" key="1">
    <citation type="submission" date="2015-01" db="EMBL/GenBank/DDBJ databases">
        <title>The Genome Sequence of Rhinocladiella mackenzie CBS 650.93.</title>
        <authorList>
            <consortium name="The Broad Institute Genomics Platform"/>
            <person name="Cuomo C."/>
            <person name="de Hoog S."/>
            <person name="Gorbushina A."/>
            <person name="Stielow B."/>
            <person name="Teixiera M."/>
            <person name="Abouelleil A."/>
            <person name="Chapman S.B."/>
            <person name="Priest M."/>
            <person name="Young S.K."/>
            <person name="Wortman J."/>
            <person name="Nusbaum C."/>
            <person name="Birren B."/>
        </authorList>
    </citation>
    <scope>NUCLEOTIDE SEQUENCE [LARGE SCALE GENOMIC DNA]</scope>
    <source>
        <strain evidence="2 3">CBS 650.93</strain>
    </source>
</reference>
<dbReference type="OrthoDB" id="4161611at2759"/>